<comment type="caution">
    <text evidence="5">The sequence shown here is derived from an EMBL/GenBank/DDBJ whole genome shotgun (WGS) entry which is preliminary data.</text>
</comment>
<dbReference type="Pfam" id="PF01638">
    <property type="entry name" value="HxlR"/>
    <property type="match status" value="1"/>
</dbReference>
<dbReference type="InterPro" id="IPR002577">
    <property type="entry name" value="HTH_HxlR"/>
</dbReference>
<proteinExistence type="predicted"/>
<dbReference type="SUPFAM" id="SSF46785">
    <property type="entry name" value="Winged helix' DNA-binding domain"/>
    <property type="match status" value="1"/>
</dbReference>
<dbReference type="InterPro" id="IPR036390">
    <property type="entry name" value="WH_DNA-bd_sf"/>
</dbReference>
<protein>
    <submittedName>
        <fullName evidence="5">HxlR family transcriptional regulator</fullName>
    </submittedName>
</protein>
<organism evidence="5 6">
    <name type="scientific">Amycolatopsis cihanbeyliensis</name>
    <dbReference type="NCBI Taxonomy" id="1128664"/>
    <lineage>
        <taxon>Bacteria</taxon>
        <taxon>Bacillati</taxon>
        <taxon>Actinomycetota</taxon>
        <taxon>Actinomycetes</taxon>
        <taxon>Pseudonocardiales</taxon>
        <taxon>Pseudonocardiaceae</taxon>
        <taxon>Amycolatopsis</taxon>
    </lineage>
</organism>
<dbReference type="Proteomes" id="UP000320876">
    <property type="component" value="Unassembled WGS sequence"/>
</dbReference>
<feature type="domain" description="HTH hxlR-type" evidence="4">
    <location>
        <begin position="11"/>
        <end position="108"/>
    </location>
</feature>
<keyword evidence="3" id="KW-0804">Transcription</keyword>
<keyword evidence="1" id="KW-0805">Transcription regulation</keyword>
<dbReference type="RefSeq" id="WP_142000030.1">
    <property type="nucleotide sequence ID" value="NZ_VFML01000001.1"/>
</dbReference>
<accession>A0A542DMM8</accession>
<dbReference type="Gene3D" id="1.10.10.10">
    <property type="entry name" value="Winged helix-like DNA-binding domain superfamily/Winged helix DNA-binding domain"/>
    <property type="match status" value="1"/>
</dbReference>
<dbReference type="OrthoDB" id="5181972at2"/>
<dbReference type="AlphaFoldDB" id="A0A542DMM8"/>
<name>A0A542DMM8_AMYCI</name>
<evidence type="ECO:0000313" key="5">
    <source>
        <dbReference type="EMBL" id="TQJ04343.1"/>
    </source>
</evidence>
<evidence type="ECO:0000259" key="4">
    <source>
        <dbReference type="PROSITE" id="PS51118"/>
    </source>
</evidence>
<evidence type="ECO:0000256" key="2">
    <source>
        <dbReference type="ARBA" id="ARBA00023125"/>
    </source>
</evidence>
<dbReference type="PANTHER" id="PTHR33204">
    <property type="entry name" value="TRANSCRIPTIONAL REGULATOR, MARR FAMILY"/>
    <property type="match status" value="1"/>
</dbReference>
<dbReference type="PROSITE" id="PS51118">
    <property type="entry name" value="HTH_HXLR"/>
    <property type="match status" value="1"/>
</dbReference>
<keyword evidence="2" id="KW-0238">DNA-binding</keyword>
<reference evidence="5 6" key="1">
    <citation type="submission" date="2019-06" db="EMBL/GenBank/DDBJ databases">
        <title>Sequencing the genomes of 1000 actinobacteria strains.</title>
        <authorList>
            <person name="Klenk H.-P."/>
        </authorList>
    </citation>
    <scope>NUCLEOTIDE SEQUENCE [LARGE SCALE GENOMIC DNA]</scope>
    <source>
        <strain evidence="5 6">DSM 45679</strain>
    </source>
</reference>
<dbReference type="InterPro" id="IPR036388">
    <property type="entry name" value="WH-like_DNA-bd_sf"/>
</dbReference>
<evidence type="ECO:0000256" key="1">
    <source>
        <dbReference type="ARBA" id="ARBA00023015"/>
    </source>
</evidence>
<evidence type="ECO:0000256" key="3">
    <source>
        <dbReference type="ARBA" id="ARBA00023163"/>
    </source>
</evidence>
<gene>
    <name evidence="5" type="ORF">FB471_4131</name>
</gene>
<dbReference type="PANTHER" id="PTHR33204:SF36">
    <property type="entry name" value="TRANSCRIPTIONAL REGULATORY PROTEIN"/>
    <property type="match status" value="1"/>
</dbReference>
<dbReference type="EMBL" id="VFML01000001">
    <property type="protein sequence ID" value="TQJ04343.1"/>
    <property type="molecule type" value="Genomic_DNA"/>
</dbReference>
<dbReference type="GO" id="GO:0003677">
    <property type="term" value="F:DNA binding"/>
    <property type="evidence" value="ECO:0007669"/>
    <property type="project" value="UniProtKB-KW"/>
</dbReference>
<evidence type="ECO:0000313" key="6">
    <source>
        <dbReference type="Proteomes" id="UP000320876"/>
    </source>
</evidence>
<keyword evidence="6" id="KW-1185">Reference proteome</keyword>
<sequence length="145" mass="16877">MRWSEIRNEHCSVARTLSVVGERWTMLVLREAFNRTRRFEDFQQRTGAPRPVLAERLRTLTEDGVLRRSRYAERPDRYEYRLTEKGLDLYPVVVSLMAWGDRWMAGEDGPPVRLTHGTCGVTTTPRLTCPTCGEPVHARDMRVSR</sequence>